<dbReference type="Gene3D" id="1.20.58.340">
    <property type="entry name" value="Magnesium transport protein CorA, transmembrane region"/>
    <property type="match status" value="2"/>
</dbReference>
<dbReference type="Pfam" id="PF12929">
    <property type="entry name" value="Mid1"/>
    <property type="match status" value="1"/>
</dbReference>
<feature type="compositionally biased region" description="Low complexity" evidence="6">
    <location>
        <begin position="126"/>
        <end position="141"/>
    </location>
</feature>
<dbReference type="GO" id="GO:0005886">
    <property type="term" value="C:plasma membrane"/>
    <property type="evidence" value="ECO:0007669"/>
    <property type="project" value="TreeGrafter"/>
</dbReference>
<dbReference type="InterPro" id="IPR024338">
    <property type="entry name" value="MID1/Yam8"/>
</dbReference>
<evidence type="ECO:0000256" key="5">
    <source>
        <dbReference type="ARBA" id="ARBA00023136"/>
    </source>
</evidence>
<feature type="region of interest" description="Disordered" evidence="6">
    <location>
        <begin position="119"/>
        <end position="152"/>
    </location>
</feature>
<protein>
    <submittedName>
        <fullName evidence="7">Stretch-activated Ca2+-permeable channel component-domain-containing protein</fullName>
    </submittedName>
</protein>
<dbReference type="InterPro" id="IPR044089">
    <property type="entry name" value="Alr1-like"/>
</dbReference>
<dbReference type="GO" id="GO:0015095">
    <property type="term" value="F:magnesium ion transmembrane transporter activity"/>
    <property type="evidence" value="ECO:0007669"/>
    <property type="project" value="InterPro"/>
</dbReference>
<keyword evidence="5" id="KW-0472">Membrane</keyword>
<dbReference type="OrthoDB" id="29879at2759"/>
<dbReference type="GO" id="GO:0005262">
    <property type="term" value="F:calcium channel activity"/>
    <property type="evidence" value="ECO:0007669"/>
    <property type="project" value="InterPro"/>
</dbReference>
<evidence type="ECO:0000313" key="7">
    <source>
        <dbReference type="EMBL" id="KAE8382114.1"/>
    </source>
</evidence>
<dbReference type="Pfam" id="PF01544">
    <property type="entry name" value="CorA"/>
    <property type="match status" value="1"/>
</dbReference>
<evidence type="ECO:0000256" key="4">
    <source>
        <dbReference type="ARBA" id="ARBA00022989"/>
    </source>
</evidence>
<organism evidence="7 8">
    <name type="scientific">Aspergillus bertholletiae</name>
    <dbReference type="NCBI Taxonomy" id="1226010"/>
    <lineage>
        <taxon>Eukaryota</taxon>
        <taxon>Fungi</taxon>
        <taxon>Dikarya</taxon>
        <taxon>Ascomycota</taxon>
        <taxon>Pezizomycotina</taxon>
        <taxon>Eurotiomycetes</taxon>
        <taxon>Eurotiomycetidae</taxon>
        <taxon>Eurotiales</taxon>
        <taxon>Aspergillaceae</taxon>
        <taxon>Aspergillus</taxon>
        <taxon>Aspergillus subgen. Circumdati</taxon>
    </lineage>
</organism>
<proteinExistence type="inferred from homology"/>
<dbReference type="Proteomes" id="UP000326198">
    <property type="component" value="Unassembled WGS sequence"/>
</dbReference>
<sequence>MSESPKSEKYMFLSRFSTPVRELDDHRFQLDPPRTEATPNMTLSRQNNTPQTLNIETPQRSDLLQVQDVLREAGPFSRDFEQAIADDDRSVKDLSGLGRRFSLDPTGNIRQARTFSRTHQDIANLSRDSSVSARSTSPPNSVEAFADPRRRERANTLESHAAPDLEAILQRTVSGGTHPRRPTFSNASAIRPQPGDIQLDSPEDACVPPFEQLGRIPVIDYEELEEFVALNQKIRPVVMRRKNSLSSESNKSRVFYDLRPNAQKSEAHDTKRSPDDFTEADLNGSEKVFADAVNEKELVENLKNENEPTRFGFFSSESQSTVHAAELGDLVLPGDTFRDLFQLGPEGGVWWLDVLNPTEAEVGALSRAFSIHPLTTEDILTQEAREKVELFKQYYFVCFRTFYQMDKTSESFMEPVNFYMIVFRDGVLSFSFTENPHASNVRRRIGKLRDYVSLSSDWICYAMIDDIVDSFGPVIREIEVESEAIEDLVFIARMDDFESFLPRIGGLRKKVMSLMRLLGGKADVIRGFSKRCNEQYSVTPRGDIGLYLGDIQDHVVTMMSNLAHFEKMLSRSHTNYLAQLNVTNLVLGNHVNKILSKVTLIATMLVPMNLICGLFGMNVTVPGQGQEGLAWFFGIVGLGHGADLTTLASDIHSNLTINDGDSHFPFPLGSYNGLVIEDDVDGVEDLRGLDLIRRAPAGVSSLGNNQYQKGQVKLGEIQWWYFSKNSVNGQNTNKTSERPTSDKAKRLETVFISLTACSKPSSNKTDSDSARDLPHLEVFISTSESLQKPGPGKERSNQTTYVVEEGYMGTAVEAEGDVYIGVAAHNSTEYSGFYSYELAASVDAFFHSLAEDPAFLYFVDSDTHSALFTTGNLTEAEQGSQNHKNWMGMAPPYTIFANNINDATISGLRYSTCALDQLAQIGKGDSNIKASMTSRGPGNRPKEQLYVTGLNQSSTYQGILALNNNSTGSRNGVIGGGGKIWKPITFSTKADGNCALLYNLPFCNDVAYAVPSNPTFNLDSLRSIYDDNAAALYKNFSYSLEQIQCNATNETRFSLAVGCDDCAKAYKQWLCAVTIPRCEDFSRTSTFLQVRNAGQEFINGTSFSGNHALRLDPSTNRSRNSLIDQEIRPGPYKEILPCEDTCYHLVKSCPAALTFSCPQGRWLTSTYGKRDLDDIVTCSWVGAAYFMGGGDKVYPLRSALFALITIWLSYWAFGG</sequence>
<evidence type="ECO:0000256" key="6">
    <source>
        <dbReference type="SAM" id="MobiDB-lite"/>
    </source>
</evidence>
<gene>
    <name evidence="7" type="ORF">BDV26DRAFT_278316</name>
</gene>
<comment type="subcellular location">
    <subcellularLocation>
        <location evidence="1">Membrane</location>
        <topology evidence="1">Multi-pass membrane protein</topology>
    </subcellularLocation>
</comment>
<evidence type="ECO:0000256" key="1">
    <source>
        <dbReference type="ARBA" id="ARBA00004141"/>
    </source>
</evidence>
<dbReference type="GO" id="GO:0010961">
    <property type="term" value="P:intracellular magnesium ion homeostasis"/>
    <property type="evidence" value="ECO:0007669"/>
    <property type="project" value="TreeGrafter"/>
</dbReference>
<keyword evidence="4" id="KW-1133">Transmembrane helix</keyword>
<dbReference type="CDD" id="cd12829">
    <property type="entry name" value="Alr1p-like"/>
    <property type="match status" value="1"/>
</dbReference>
<feature type="region of interest" description="Disordered" evidence="6">
    <location>
        <begin position="174"/>
        <end position="202"/>
    </location>
</feature>
<dbReference type="GO" id="GO:0098703">
    <property type="term" value="P:calcium ion import across plasma membrane"/>
    <property type="evidence" value="ECO:0007669"/>
    <property type="project" value="InterPro"/>
</dbReference>
<reference evidence="7 8" key="1">
    <citation type="submission" date="2019-04" db="EMBL/GenBank/DDBJ databases">
        <title>Friends and foes A comparative genomics studyof 23 Aspergillus species from section Flavi.</title>
        <authorList>
            <consortium name="DOE Joint Genome Institute"/>
            <person name="Kjaerbolling I."/>
            <person name="Vesth T."/>
            <person name="Frisvad J.C."/>
            <person name="Nybo J.L."/>
            <person name="Theobald S."/>
            <person name="Kildgaard S."/>
            <person name="Isbrandt T."/>
            <person name="Kuo A."/>
            <person name="Sato A."/>
            <person name="Lyhne E.K."/>
            <person name="Kogle M.E."/>
            <person name="Wiebenga A."/>
            <person name="Kun R.S."/>
            <person name="Lubbers R.J."/>
            <person name="Makela M.R."/>
            <person name="Barry K."/>
            <person name="Chovatia M."/>
            <person name="Clum A."/>
            <person name="Daum C."/>
            <person name="Haridas S."/>
            <person name="He G."/>
            <person name="LaButti K."/>
            <person name="Lipzen A."/>
            <person name="Mondo S."/>
            <person name="Riley R."/>
            <person name="Salamov A."/>
            <person name="Simmons B.A."/>
            <person name="Magnuson J.K."/>
            <person name="Henrissat B."/>
            <person name="Mortensen U.H."/>
            <person name="Larsen T.O."/>
            <person name="Devries R.P."/>
            <person name="Grigoriev I.V."/>
            <person name="Machida M."/>
            <person name="Baker S.E."/>
            <person name="Andersen M.R."/>
        </authorList>
    </citation>
    <scope>NUCLEOTIDE SEQUENCE [LARGE SCALE GENOMIC DNA]</scope>
    <source>
        <strain evidence="7 8">IBT 29228</strain>
    </source>
</reference>
<dbReference type="AlphaFoldDB" id="A0A5N7BJZ2"/>
<dbReference type="PANTHER" id="PTHR21535:SF55">
    <property type="entry name" value="MAGNESIUM TRANSPORTER ALR1-RELATED"/>
    <property type="match status" value="1"/>
</dbReference>
<name>A0A5N7BJZ2_9EURO</name>
<accession>A0A5N7BJZ2</accession>
<evidence type="ECO:0000256" key="3">
    <source>
        <dbReference type="ARBA" id="ARBA00022692"/>
    </source>
</evidence>
<dbReference type="FunFam" id="3.30.460.20:FF:000002">
    <property type="entry name" value="Cora family metal ion transporter"/>
    <property type="match status" value="1"/>
</dbReference>
<evidence type="ECO:0000313" key="8">
    <source>
        <dbReference type="Proteomes" id="UP000326198"/>
    </source>
</evidence>
<keyword evidence="8" id="KW-1185">Reference proteome</keyword>
<evidence type="ECO:0000256" key="2">
    <source>
        <dbReference type="ARBA" id="ARBA00009765"/>
    </source>
</evidence>
<dbReference type="SUPFAM" id="SSF143865">
    <property type="entry name" value="CorA soluble domain-like"/>
    <property type="match status" value="1"/>
</dbReference>
<dbReference type="FunFam" id="1.20.58.340:FF:000006">
    <property type="entry name" value="CorA family metal ion transporter"/>
    <property type="match status" value="1"/>
</dbReference>
<dbReference type="InterPro" id="IPR045863">
    <property type="entry name" value="CorA_TM1_TM2"/>
</dbReference>
<dbReference type="PANTHER" id="PTHR21535">
    <property type="entry name" value="MAGNESIUM AND COBALT TRANSPORT PROTEIN/MITOCHONDRIAL IMPORT INNER MEMBRANE TRANSLOCASE SUBUNIT TIM8"/>
    <property type="match status" value="1"/>
</dbReference>
<comment type="similarity">
    <text evidence="2">Belongs to the CorA metal ion transporter (MIT) (TC 1.A.35) family.</text>
</comment>
<keyword evidence="3" id="KW-0812">Transmembrane</keyword>
<dbReference type="EMBL" id="ML736165">
    <property type="protein sequence ID" value="KAE8382114.1"/>
    <property type="molecule type" value="Genomic_DNA"/>
</dbReference>
<dbReference type="Gene3D" id="3.30.460.20">
    <property type="entry name" value="CorA soluble domain-like"/>
    <property type="match status" value="1"/>
</dbReference>
<dbReference type="InterPro" id="IPR045861">
    <property type="entry name" value="CorA_cytoplasmic_dom"/>
</dbReference>
<dbReference type="InterPro" id="IPR002523">
    <property type="entry name" value="MgTranspt_CorA/ZnTranspt_ZntB"/>
</dbReference>
<dbReference type="SUPFAM" id="SSF144083">
    <property type="entry name" value="Magnesium transport protein CorA, transmembrane region"/>
    <property type="match status" value="1"/>
</dbReference>